<feature type="domain" description="RRM" evidence="4">
    <location>
        <begin position="1162"/>
        <end position="1237"/>
    </location>
</feature>
<reference evidence="5 6" key="1">
    <citation type="journal article" date="2018" name="Cell">
        <title>The Chara Genome: Secondary Complexity and Implications for Plant Terrestrialization.</title>
        <authorList>
            <person name="Nishiyama T."/>
            <person name="Sakayama H."/>
            <person name="Vries J.D."/>
            <person name="Buschmann H."/>
            <person name="Saint-Marcoux D."/>
            <person name="Ullrich K.K."/>
            <person name="Haas F.B."/>
            <person name="Vanderstraeten L."/>
            <person name="Becker D."/>
            <person name="Lang D."/>
            <person name="Vosolsobe S."/>
            <person name="Rombauts S."/>
            <person name="Wilhelmsson P.K.I."/>
            <person name="Janitza P."/>
            <person name="Kern R."/>
            <person name="Heyl A."/>
            <person name="Rumpler F."/>
            <person name="Villalobos L.I.A.C."/>
            <person name="Clay J.M."/>
            <person name="Skokan R."/>
            <person name="Toyoda A."/>
            <person name="Suzuki Y."/>
            <person name="Kagoshima H."/>
            <person name="Schijlen E."/>
            <person name="Tajeshwar N."/>
            <person name="Catarino B."/>
            <person name="Hetherington A.J."/>
            <person name="Saltykova A."/>
            <person name="Bonnot C."/>
            <person name="Breuninger H."/>
            <person name="Symeonidi A."/>
            <person name="Radhakrishnan G.V."/>
            <person name="Van Nieuwerburgh F."/>
            <person name="Deforce D."/>
            <person name="Chang C."/>
            <person name="Karol K.G."/>
            <person name="Hedrich R."/>
            <person name="Ulvskov P."/>
            <person name="Glockner G."/>
            <person name="Delwiche C.F."/>
            <person name="Petrasek J."/>
            <person name="Van de Peer Y."/>
            <person name="Friml J."/>
            <person name="Beilby M."/>
            <person name="Dolan L."/>
            <person name="Kohara Y."/>
            <person name="Sugano S."/>
            <person name="Fujiyama A."/>
            <person name="Delaux P.-M."/>
            <person name="Quint M."/>
            <person name="TheiBen G."/>
            <person name="Hagemann M."/>
            <person name="Harholt J."/>
            <person name="Dunand C."/>
            <person name="Zachgo S."/>
            <person name="Langdale J."/>
            <person name="Maumus F."/>
            <person name="Straeten D.V.D."/>
            <person name="Gould S.B."/>
            <person name="Rensing S.A."/>
        </authorList>
    </citation>
    <scope>NUCLEOTIDE SEQUENCE [LARGE SCALE GENOMIC DNA]</scope>
    <source>
        <strain evidence="5 6">S276</strain>
    </source>
</reference>
<dbReference type="SUPFAM" id="SSF54928">
    <property type="entry name" value="RNA-binding domain, RBD"/>
    <property type="match status" value="1"/>
</dbReference>
<feature type="region of interest" description="Disordered" evidence="3">
    <location>
        <begin position="717"/>
        <end position="741"/>
    </location>
</feature>
<keyword evidence="1 2" id="KW-0694">RNA-binding</keyword>
<dbReference type="Pfam" id="PF00076">
    <property type="entry name" value="RRM_1"/>
    <property type="match status" value="1"/>
</dbReference>
<dbReference type="Proteomes" id="UP000265515">
    <property type="component" value="Unassembled WGS sequence"/>
</dbReference>
<dbReference type="InterPro" id="IPR000504">
    <property type="entry name" value="RRM_dom"/>
</dbReference>
<organism evidence="5 6">
    <name type="scientific">Chara braunii</name>
    <name type="common">Braun's stonewort</name>
    <dbReference type="NCBI Taxonomy" id="69332"/>
    <lineage>
        <taxon>Eukaryota</taxon>
        <taxon>Viridiplantae</taxon>
        <taxon>Streptophyta</taxon>
        <taxon>Charophyceae</taxon>
        <taxon>Charales</taxon>
        <taxon>Characeae</taxon>
        <taxon>Chara</taxon>
    </lineage>
</organism>
<comment type="caution">
    <text evidence="5">The sequence shown here is derived from an EMBL/GenBank/DDBJ whole genome shotgun (WGS) entry which is preliminary data.</text>
</comment>
<feature type="region of interest" description="Disordered" evidence="3">
    <location>
        <begin position="146"/>
        <end position="209"/>
    </location>
</feature>
<evidence type="ECO:0000259" key="4">
    <source>
        <dbReference type="PROSITE" id="PS50102"/>
    </source>
</evidence>
<feature type="compositionally biased region" description="Polar residues" evidence="3">
    <location>
        <begin position="158"/>
        <end position="167"/>
    </location>
</feature>
<evidence type="ECO:0000256" key="2">
    <source>
        <dbReference type="PROSITE-ProRule" id="PRU00176"/>
    </source>
</evidence>
<dbReference type="STRING" id="69332.A0A388L6Z2"/>
<accession>A0A388L6Z2</accession>
<dbReference type="Gramene" id="GBG78091">
    <property type="protein sequence ID" value="GBG78091"/>
    <property type="gene ID" value="CBR_g26029"/>
</dbReference>
<dbReference type="GO" id="GO:0005634">
    <property type="term" value="C:nucleus"/>
    <property type="evidence" value="ECO:0007669"/>
    <property type="project" value="TreeGrafter"/>
</dbReference>
<dbReference type="PROSITE" id="PS50102">
    <property type="entry name" value="RRM"/>
    <property type="match status" value="1"/>
</dbReference>
<evidence type="ECO:0000256" key="3">
    <source>
        <dbReference type="SAM" id="MobiDB-lite"/>
    </source>
</evidence>
<dbReference type="InterPro" id="IPR035979">
    <property type="entry name" value="RBD_domain_sf"/>
</dbReference>
<feature type="compositionally biased region" description="Basic and acidic residues" evidence="3">
    <location>
        <begin position="1027"/>
        <end position="1069"/>
    </location>
</feature>
<sequence length="1338" mass="144741">MACRRRGRAAGEPPAGRAQGACWVACWVAGWVAGGVEGSAVWVWVWAWGGGVWGPCWRPAEGRRRVWGWSVRERQQGKEALRWVQGGGRRQEVGARGNREAGRLGSGGVLQRSGEVGKRGRQRRGGWGLKLKLKIVNTKARALNKDGCTPSKAEDSKAQNLSLSANKKSAARSKEFKQPSNKKVETVDPVSCPSTRSKRRLSSSSAQSGDGELHVSFFHDFIPFRKGRRSKAGTSSAAAPPQKGRGYRSGSVSSGPTTPTKGSWSLSSPVPMVCSSRGKKPGNVHSRREKEKLTERELHFFEYEEIEIEQYDEDQEFEQILQLSGDGEGCLHHFSDIRQYEELVAEESSPAPAYVTQEGEDIQDLWPLEDELGLDDGAPFLAGTDGALQTPYGVFWSGRKPGQVEAPNPPAESQPAADCMPGGVPIDFSVDDGWLASAEFDDHGYRIQDAGAVDVTSSTYILPVVSDRASPVHHAAYLIPEIDEKELQHLPLVDSPFADIADVDASCALNGFTEGEPRATQGLNGVPSRDDLHKGKPGKEGIVDQANFAVDGISDADAPFAVERGPQANAHAAGVDGVAGETKSETVLGGSSATYDDMVVREEKAMAEDTDAMGMDPMERAQPGNHNNSPTTCTDSGLGQCYAAENRQLHRPPPVKSEVWEKASADGGCQIKAVASTEDREAGVAVLATETKAELEGPEAGVSQVLPVKTESIEMASAKEEKDECGDIEGKGAPTASGEKLCPVLSSGGLQDQKRASEGETARPAVFPCPRTGQHEVMVLAEVVARAETTDRKAPNLKAGEAEPCEEATHAAGKPGVPAFAALADVQTDSAAKESGTCVVAASETKSSTGLGKDGDVCVKLEAMTERRCDVSQEKAEGSQKGRSGSPVTEKDGGASRASAHEDRVQRSGSVERAEEMADAKQDLETVRFNLPSMNAERDMDMESKPNDPADDGRRGASPPELRGRADHEVASGAVSKSGTVDSVARSATAARVNQRGGTDGSGSKFVSSEVHAVGRSEWDSDEEEDRDRYWERSRNADRDKDWDQDGDWDRAWEHRSHSSRSSRDRYGRPYESGRSYDRSESGAQRSDRRYHYSERRPSYREESYRSERSWERTRERCGRRRWRDHSAEELFGVDHERSHSSSRGWEAKRQKKRGKGPSQDCTIFVGDLDPSTIDYELNLAFERFGEIVRARVIEAQCYGFVTFESRQCAETAVSQGKSEEGVYVGSQRVRVAWAHGSLPDWKIGVGGFAWTAPLPASPGGRERRFSDAKQFPMESGGVRVVLPPPAKAGPKASLMAAAAAAAATAVAVLSSGPEVPCLDQQQPLPQGRQIIAYDDLF</sequence>
<dbReference type="SMART" id="SM00360">
    <property type="entry name" value="RRM"/>
    <property type="match status" value="1"/>
</dbReference>
<feature type="compositionally biased region" description="Basic and acidic residues" evidence="3">
    <location>
        <begin position="172"/>
        <end position="186"/>
    </location>
</feature>
<feature type="compositionally biased region" description="Basic and acidic residues" evidence="3">
    <location>
        <begin position="89"/>
        <end position="102"/>
    </location>
</feature>
<dbReference type="EMBL" id="BFEA01000286">
    <property type="protein sequence ID" value="GBG78091.1"/>
    <property type="molecule type" value="Genomic_DNA"/>
</dbReference>
<dbReference type="OrthoDB" id="1908804at2759"/>
<feature type="compositionally biased region" description="Low complexity" evidence="3">
    <location>
        <begin position="248"/>
        <end position="265"/>
    </location>
</feature>
<name>A0A388L6Z2_CHABU</name>
<dbReference type="PANTHER" id="PTHR48024">
    <property type="entry name" value="GEO13361P1-RELATED"/>
    <property type="match status" value="1"/>
</dbReference>
<feature type="region of interest" description="Disordered" evidence="3">
    <location>
        <begin position="83"/>
        <end position="123"/>
    </location>
</feature>
<keyword evidence="6" id="KW-1185">Reference proteome</keyword>
<feature type="region of interest" description="Disordered" evidence="3">
    <location>
        <begin position="868"/>
        <end position="1095"/>
    </location>
</feature>
<dbReference type="GO" id="GO:0003723">
    <property type="term" value="F:RNA binding"/>
    <property type="evidence" value="ECO:0007669"/>
    <property type="project" value="UniProtKB-UniRule"/>
</dbReference>
<dbReference type="PANTHER" id="PTHR48024:SF56">
    <property type="entry name" value="HETEROGENEOUS NUCLEAR RIBONUCLEOPROTEIN A0"/>
    <property type="match status" value="1"/>
</dbReference>
<protein>
    <recommendedName>
        <fullName evidence="4">RRM domain-containing protein</fullName>
    </recommendedName>
</protein>
<feature type="region of interest" description="Disordered" evidence="3">
    <location>
        <begin position="519"/>
        <end position="540"/>
    </location>
</feature>
<gene>
    <name evidence="5" type="ORF">CBR_g26029</name>
</gene>
<evidence type="ECO:0000256" key="1">
    <source>
        <dbReference type="ARBA" id="ARBA00022884"/>
    </source>
</evidence>
<dbReference type="InterPro" id="IPR050886">
    <property type="entry name" value="RNA-binding_reg"/>
</dbReference>
<dbReference type="InterPro" id="IPR012677">
    <property type="entry name" value="Nucleotide-bd_a/b_plait_sf"/>
</dbReference>
<feature type="compositionally biased region" description="Basic and acidic residues" evidence="3">
    <location>
        <begin position="889"/>
        <end position="926"/>
    </location>
</feature>
<feature type="compositionally biased region" description="Basic and acidic residues" evidence="3">
    <location>
        <begin position="1075"/>
        <end position="1095"/>
    </location>
</feature>
<feature type="compositionally biased region" description="Basic and acidic residues" evidence="3">
    <location>
        <begin position="868"/>
        <end position="880"/>
    </location>
</feature>
<evidence type="ECO:0000313" key="6">
    <source>
        <dbReference type="Proteomes" id="UP000265515"/>
    </source>
</evidence>
<evidence type="ECO:0000313" key="5">
    <source>
        <dbReference type="EMBL" id="GBG78091.1"/>
    </source>
</evidence>
<feature type="region of interest" description="Disordered" evidence="3">
    <location>
        <begin position="228"/>
        <end position="291"/>
    </location>
</feature>
<feature type="compositionally biased region" description="Basic and acidic residues" evidence="3">
    <location>
        <begin position="936"/>
        <end position="955"/>
    </location>
</feature>
<proteinExistence type="predicted"/>
<dbReference type="Gene3D" id="3.30.70.330">
    <property type="match status" value="1"/>
</dbReference>
<feature type="compositionally biased region" description="Basic and acidic residues" evidence="3">
    <location>
        <begin position="528"/>
        <end position="540"/>
    </location>
</feature>